<accession>A0A8X6KXP1</accession>
<sequence length="93" mass="10570">MIRAYTIQTKKGIFLLTIIFSFGNLADCAEKTKCEKPWRTFRSVCFLFSDTNNQKFDEAQSFCYKKGGFLASIRSSAEHGFIIKTIQGMGSSY</sequence>
<feature type="signal peptide" evidence="1">
    <location>
        <begin position="1"/>
        <end position="28"/>
    </location>
</feature>
<dbReference type="EMBL" id="BMAO01023683">
    <property type="protein sequence ID" value="GFQ90320.1"/>
    <property type="molecule type" value="Genomic_DNA"/>
</dbReference>
<feature type="chain" id="PRO_5036449295" description="C-type lectin domain-containing protein" evidence="1">
    <location>
        <begin position="29"/>
        <end position="93"/>
    </location>
</feature>
<name>A0A8X6KXP1_TRICU</name>
<dbReference type="InterPro" id="IPR016187">
    <property type="entry name" value="CTDL_fold"/>
</dbReference>
<evidence type="ECO:0000313" key="3">
    <source>
        <dbReference type="Proteomes" id="UP000887116"/>
    </source>
</evidence>
<comment type="caution">
    <text evidence="2">The sequence shown here is derived from an EMBL/GenBank/DDBJ whole genome shotgun (WGS) entry which is preliminary data.</text>
</comment>
<evidence type="ECO:0000313" key="2">
    <source>
        <dbReference type="EMBL" id="GFQ90320.1"/>
    </source>
</evidence>
<dbReference type="OrthoDB" id="7357196at2759"/>
<organism evidence="2 3">
    <name type="scientific">Trichonephila clavata</name>
    <name type="common">Joro spider</name>
    <name type="synonym">Nephila clavata</name>
    <dbReference type="NCBI Taxonomy" id="2740835"/>
    <lineage>
        <taxon>Eukaryota</taxon>
        <taxon>Metazoa</taxon>
        <taxon>Ecdysozoa</taxon>
        <taxon>Arthropoda</taxon>
        <taxon>Chelicerata</taxon>
        <taxon>Arachnida</taxon>
        <taxon>Araneae</taxon>
        <taxon>Araneomorphae</taxon>
        <taxon>Entelegynae</taxon>
        <taxon>Araneoidea</taxon>
        <taxon>Nephilidae</taxon>
        <taxon>Trichonephila</taxon>
    </lineage>
</organism>
<dbReference type="InterPro" id="IPR016186">
    <property type="entry name" value="C-type_lectin-like/link_sf"/>
</dbReference>
<dbReference type="Gene3D" id="3.10.100.10">
    <property type="entry name" value="Mannose-Binding Protein A, subunit A"/>
    <property type="match status" value="1"/>
</dbReference>
<dbReference type="SUPFAM" id="SSF56436">
    <property type="entry name" value="C-type lectin-like"/>
    <property type="match status" value="1"/>
</dbReference>
<gene>
    <name evidence="2" type="primary">AVEN_62444_1</name>
    <name evidence="2" type="ORF">TNCT_658461</name>
</gene>
<keyword evidence="1" id="KW-0732">Signal</keyword>
<reference evidence="2" key="1">
    <citation type="submission" date="2020-07" db="EMBL/GenBank/DDBJ databases">
        <title>Multicomponent nature underlies the extraordinary mechanical properties of spider dragline silk.</title>
        <authorList>
            <person name="Kono N."/>
            <person name="Nakamura H."/>
            <person name="Mori M."/>
            <person name="Yoshida Y."/>
            <person name="Ohtoshi R."/>
            <person name="Malay A.D."/>
            <person name="Moran D.A.P."/>
            <person name="Tomita M."/>
            <person name="Numata K."/>
            <person name="Arakawa K."/>
        </authorList>
    </citation>
    <scope>NUCLEOTIDE SEQUENCE</scope>
</reference>
<protein>
    <recommendedName>
        <fullName evidence="4">C-type lectin domain-containing protein</fullName>
    </recommendedName>
</protein>
<dbReference type="AlphaFoldDB" id="A0A8X6KXP1"/>
<feature type="non-terminal residue" evidence="2">
    <location>
        <position position="1"/>
    </location>
</feature>
<proteinExistence type="predicted"/>
<dbReference type="CDD" id="cd00037">
    <property type="entry name" value="CLECT"/>
    <property type="match status" value="1"/>
</dbReference>
<evidence type="ECO:0008006" key="4">
    <source>
        <dbReference type="Google" id="ProtNLM"/>
    </source>
</evidence>
<evidence type="ECO:0000256" key="1">
    <source>
        <dbReference type="SAM" id="SignalP"/>
    </source>
</evidence>
<keyword evidence="3" id="KW-1185">Reference proteome</keyword>
<dbReference type="Proteomes" id="UP000887116">
    <property type="component" value="Unassembled WGS sequence"/>
</dbReference>